<evidence type="ECO:0000313" key="3">
    <source>
        <dbReference type="Proteomes" id="UP001276659"/>
    </source>
</evidence>
<evidence type="ECO:0000313" key="2">
    <source>
        <dbReference type="EMBL" id="KAK3174418.1"/>
    </source>
</evidence>
<dbReference type="PANTHER" id="PTHR24148:SF78">
    <property type="entry name" value="HETEROKARYON INCOMPATIBILITY DOMAIN-CONTAINING PROTEIN"/>
    <property type="match status" value="1"/>
</dbReference>
<dbReference type="EMBL" id="JASNWA010000006">
    <property type="protein sequence ID" value="KAK3174418.1"/>
    <property type="molecule type" value="Genomic_DNA"/>
</dbReference>
<dbReference type="Proteomes" id="UP001276659">
    <property type="component" value="Unassembled WGS sequence"/>
</dbReference>
<dbReference type="Pfam" id="PF26639">
    <property type="entry name" value="Het-6_barrel"/>
    <property type="match status" value="1"/>
</dbReference>
<dbReference type="InterPro" id="IPR010730">
    <property type="entry name" value="HET"/>
</dbReference>
<evidence type="ECO:0000259" key="1">
    <source>
        <dbReference type="Pfam" id="PF06985"/>
    </source>
</evidence>
<feature type="domain" description="Heterokaryon incompatibility" evidence="1">
    <location>
        <begin position="4"/>
        <end position="104"/>
    </location>
</feature>
<dbReference type="AlphaFoldDB" id="A0AAD9ZDK4"/>
<keyword evidence="3" id="KW-1185">Reference proteome</keyword>
<protein>
    <recommendedName>
        <fullName evidence="1">Heterokaryon incompatibility domain-containing protein</fullName>
    </recommendedName>
</protein>
<accession>A0AAD9ZDK4</accession>
<sequence>MRHDAICINQYDDAEKSEQVKKMHFRYACTSHLIVWVGEASEDSDLGMQTLRQIGEELRDGPLFEVDLANVSLIKDPPEAIEEFDPKPWIALNRLFQRAWFERVIQEICMPDEEMSFVCGRESVPWESVSRASHAVQRYRWGIQRTYVLFDGGYTYNNMDRPVNLVRWFWKNRNAVAESQSALMTNLWGFRSRKCGDPRDKVYAILGICKDLRTKDITVDYTYSVAQVYGEIAKFLIMRDCKLRTLSACQMYGMNVEAPSWAPDWSIDARFRPKRPILNWDHAESLRPAFNASGNSSAHVQISEDICLLTTRGFICATISDPGTHIGNDADFVENPVSQARMFSLFNEWWPLAEKCTLEATVAGERRIDAFWRTLITDMTLRSQKATQGIEGAQFRLWMRKTNRSAFELQDLDIPDGTYQWMEFTASFEQATTNRRFFVTREGYMGLGPRDMDIGDVVCVLLGSLVPFALRAVQDHHILLGECYCHRVMEGEAVRGLDNGEIELQDFVIR</sequence>
<name>A0AAD9ZDK4_9LECA</name>
<gene>
    <name evidence="2" type="ORF">OEA41_001664</name>
</gene>
<comment type="caution">
    <text evidence="2">The sequence shown here is derived from an EMBL/GenBank/DDBJ whole genome shotgun (WGS) entry which is preliminary data.</text>
</comment>
<dbReference type="PANTHER" id="PTHR24148">
    <property type="entry name" value="ANKYRIN REPEAT DOMAIN-CONTAINING PROTEIN 39 HOMOLOG-RELATED"/>
    <property type="match status" value="1"/>
</dbReference>
<organism evidence="2 3">
    <name type="scientific">Lepraria neglecta</name>
    <dbReference type="NCBI Taxonomy" id="209136"/>
    <lineage>
        <taxon>Eukaryota</taxon>
        <taxon>Fungi</taxon>
        <taxon>Dikarya</taxon>
        <taxon>Ascomycota</taxon>
        <taxon>Pezizomycotina</taxon>
        <taxon>Lecanoromycetes</taxon>
        <taxon>OSLEUM clade</taxon>
        <taxon>Lecanoromycetidae</taxon>
        <taxon>Lecanorales</taxon>
        <taxon>Lecanorineae</taxon>
        <taxon>Stereocaulaceae</taxon>
        <taxon>Lepraria</taxon>
    </lineage>
</organism>
<dbReference type="Pfam" id="PF06985">
    <property type="entry name" value="HET"/>
    <property type="match status" value="1"/>
</dbReference>
<dbReference type="InterPro" id="IPR052895">
    <property type="entry name" value="HetReg/Transcr_Mod"/>
</dbReference>
<reference evidence="2" key="1">
    <citation type="submission" date="2022-11" db="EMBL/GenBank/DDBJ databases">
        <title>Chromosomal genome sequence assembly and mating type (MAT) locus characterization of the leprose asexual lichenized fungus Lepraria neglecta (Nyl.) Erichsen.</title>
        <authorList>
            <person name="Allen J.L."/>
            <person name="Pfeffer B."/>
        </authorList>
    </citation>
    <scope>NUCLEOTIDE SEQUENCE</scope>
    <source>
        <strain evidence="2">Allen 5258</strain>
    </source>
</reference>
<proteinExistence type="predicted"/>